<reference evidence="1" key="1">
    <citation type="submission" date="2021-06" db="EMBL/GenBank/DDBJ databases">
        <authorList>
            <person name="Kallberg Y."/>
            <person name="Tangrot J."/>
            <person name="Rosling A."/>
        </authorList>
    </citation>
    <scope>NUCLEOTIDE SEQUENCE</scope>
    <source>
        <strain evidence="1">FL966</strain>
    </source>
</reference>
<dbReference type="Proteomes" id="UP000789759">
    <property type="component" value="Unassembled WGS sequence"/>
</dbReference>
<organism evidence="1 2">
    <name type="scientific">Cetraspora pellucida</name>
    <dbReference type="NCBI Taxonomy" id="1433469"/>
    <lineage>
        <taxon>Eukaryota</taxon>
        <taxon>Fungi</taxon>
        <taxon>Fungi incertae sedis</taxon>
        <taxon>Mucoromycota</taxon>
        <taxon>Glomeromycotina</taxon>
        <taxon>Glomeromycetes</taxon>
        <taxon>Diversisporales</taxon>
        <taxon>Gigasporaceae</taxon>
        <taxon>Cetraspora</taxon>
    </lineage>
</organism>
<name>A0A9N9A9C4_9GLOM</name>
<dbReference type="AlphaFoldDB" id="A0A9N9A9C4"/>
<protein>
    <submittedName>
        <fullName evidence="1">22679_t:CDS:1</fullName>
    </submittedName>
</protein>
<dbReference type="EMBL" id="CAJVQA010001643">
    <property type="protein sequence ID" value="CAG8521177.1"/>
    <property type="molecule type" value="Genomic_DNA"/>
</dbReference>
<comment type="caution">
    <text evidence="1">The sequence shown here is derived from an EMBL/GenBank/DDBJ whole genome shotgun (WGS) entry which is preliminary data.</text>
</comment>
<dbReference type="OrthoDB" id="2337609at2759"/>
<gene>
    <name evidence="1" type="ORF">CPELLU_LOCUS3392</name>
</gene>
<evidence type="ECO:0000313" key="2">
    <source>
        <dbReference type="Proteomes" id="UP000789759"/>
    </source>
</evidence>
<keyword evidence="2" id="KW-1185">Reference proteome</keyword>
<sequence length="110" mass="12861">MYITLSKVIPKIKKIIFNLADETLILSDNTLFLDENTVFRLEDEEVQPINFDDKEVIILLDLYYKDLDFLDDDSEKQLIIQKLYNKFSELEEQASELSICLTLPNTEPAI</sequence>
<evidence type="ECO:0000313" key="1">
    <source>
        <dbReference type="EMBL" id="CAG8521177.1"/>
    </source>
</evidence>
<proteinExistence type="predicted"/>
<accession>A0A9N9A9C4</accession>